<dbReference type="Pfam" id="PF00005">
    <property type="entry name" value="ABC_tran"/>
    <property type="match status" value="1"/>
</dbReference>
<evidence type="ECO:0000256" key="4">
    <source>
        <dbReference type="ARBA" id="ARBA00022741"/>
    </source>
</evidence>
<evidence type="ECO:0000256" key="6">
    <source>
        <dbReference type="ARBA" id="ARBA00038307"/>
    </source>
</evidence>
<dbReference type="InterPro" id="IPR027417">
    <property type="entry name" value="P-loop_NTPase"/>
</dbReference>
<organism evidence="13 14">
    <name type="scientific">Halobium palmae</name>
    <dbReference type="NCBI Taxonomy" id="1776492"/>
    <lineage>
        <taxon>Archaea</taxon>
        <taxon>Methanobacteriati</taxon>
        <taxon>Methanobacteriota</taxon>
        <taxon>Stenosarchaea group</taxon>
        <taxon>Halobacteria</taxon>
        <taxon>Halobacteriales</taxon>
        <taxon>Haloferacaceae</taxon>
        <taxon>Halobium</taxon>
    </lineage>
</organism>
<comment type="catalytic activity">
    <reaction evidence="10">
        <text>tungstate(in) + ATP + H2O = tungstate(out) + ADP + phosphate + H(+)</text>
        <dbReference type="Rhea" id="RHEA:35027"/>
        <dbReference type="ChEBI" id="CHEBI:15377"/>
        <dbReference type="ChEBI" id="CHEBI:15378"/>
        <dbReference type="ChEBI" id="CHEBI:30616"/>
        <dbReference type="ChEBI" id="CHEBI:43474"/>
        <dbReference type="ChEBI" id="CHEBI:46502"/>
        <dbReference type="ChEBI" id="CHEBI:456216"/>
        <dbReference type="EC" id="7.3.2.6"/>
    </reaction>
</comment>
<evidence type="ECO:0000313" key="13">
    <source>
        <dbReference type="EMBL" id="MFC6723566.1"/>
    </source>
</evidence>
<evidence type="ECO:0000256" key="10">
    <source>
        <dbReference type="ARBA" id="ARBA00047936"/>
    </source>
</evidence>
<dbReference type="Gene3D" id="3.40.50.300">
    <property type="entry name" value="P-loop containing nucleotide triphosphate hydrolases"/>
    <property type="match status" value="1"/>
</dbReference>
<keyword evidence="3" id="KW-0500">Molybdenum</keyword>
<evidence type="ECO:0000256" key="9">
    <source>
        <dbReference type="ARBA" id="ARBA00041133"/>
    </source>
</evidence>
<dbReference type="SMART" id="SM00382">
    <property type="entry name" value="AAA"/>
    <property type="match status" value="1"/>
</dbReference>
<evidence type="ECO:0000256" key="2">
    <source>
        <dbReference type="ARBA" id="ARBA00022448"/>
    </source>
</evidence>
<dbReference type="PROSITE" id="PS00211">
    <property type="entry name" value="ABC_TRANSPORTER_1"/>
    <property type="match status" value="1"/>
</dbReference>
<dbReference type="GO" id="GO:0005886">
    <property type="term" value="C:plasma membrane"/>
    <property type="evidence" value="ECO:0007669"/>
    <property type="project" value="UniProtKB-SubCell"/>
</dbReference>
<evidence type="ECO:0000256" key="7">
    <source>
        <dbReference type="ARBA" id="ARBA00038781"/>
    </source>
</evidence>
<dbReference type="InterPro" id="IPR003593">
    <property type="entry name" value="AAA+_ATPase"/>
</dbReference>
<keyword evidence="14" id="KW-1185">Reference proteome</keyword>
<reference evidence="13 14" key="1">
    <citation type="journal article" date="2019" name="Int. J. Syst. Evol. Microbiol.">
        <title>The Global Catalogue of Microorganisms (GCM) 10K type strain sequencing project: providing services to taxonomists for standard genome sequencing and annotation.</title>
        <authorList>
            <consortium name="The Broad Institute Genomics Platform"/>
            <consortium name="The Broad Institute Genome Sequencing Center for Infectious Disease"/>
            <person name="Wu L."/>
            <person name="Ma J."/>
        </authorList>
    </citation>
    <scope>NUCLEOTIDE SEQUENCE [LARGE SCALE GENOMIC DNA]</scope>
    <source>
        <strain evidence="13 14">NBRC 111368</strain>
    </source>
</reference>
<dbReference type="Pfam" id="PF08402">
    <property type="entry name" value="TOBE_2"/>
    <property type="match status" value="1"/>
</dbReference>
<dbReference type="InterPro" id="IPR003439">
    <property type="entry name" value="ABC_transporter-like_ATP-bd"/>
</dbReference>
<accession>A0ABD5RWK4</accession>
<dbReference type="FunFam" id="3.40.50.300:FF:000425">
    <property type="entry name" value="Probable ABC transporter, ATP-binding subunit"/>
    <property type="match status" value="1"/>
</dbReference>
<dbReference type="InterPro" id="IPR013611">
    <property type="entry name" value="Transp-assoc_OB_typ2"/>
</dbReference>
<keyword evidence="5 13" id="KW-0067">ATP-binding</keyword>
<dbReference type="InterPro" id="IPR050093">
    <property type="entry name" value="ABC_SmlMolc_Importer"/>
</dbReference>
<dbReference type="AlphaFoldDB" id="A0ABD5RWK4"/>
<dbReference type="SUPFAM" id="SSF52540">
    <property type="entry name" value="P-loop containing nucleoside triphosphate hydrolases"/>
    <property type="match status" value="1"/>
</dbReference>
<dbReference type="GO" id="GO:0005524">
    <property type="term" value="F:ATP binding"/>
    <property type="evidence" value="ECO:0007669"/>
    <property type="project" value="UniProtKB-KW"/>
</dbReference>
<proteinExistence type="inferred from homology"/>
<feature type="domain" description="ABC transporter" evidence="12">
    <location>
        <begin position="4"/>
        <end position="234"/>
    </location>
</feature>
<dbReference type="PANTHER" id="PTHR42781">
    <property type="entry name" value="SPERMIDINE/PUTRESCINE IMPORT ATP-BINDING PROTEIN POTA"/>
    <property type="match status" value="1"/>
</dbReference>
<comment type="function">
    <text evidence="11">Part of the ABC transporter complex WtpABC involved in molybdate/tungstate import. Responsible for energy coupling to the transport system.</text>
</comment>
<dbReference type="InterPro" id="IPR008995">
    <property type="entry name" value="Mo/tungstate-bd_C_term_dom"/>
</dbReference>
<evidence type="ECO:0000256" key="8">
    <source>
        <dbReference type="ARBA" id="ARBA00039025"/>
    </source>
</evidence>
<evidence type="ECO:0000256" key="3">
    <source>
        <dbReference type="ARBA" id="ARBA00022505"/>
    </source>
</evidence>
<comment type="subunit">
    <text evidence="7">The complex is composed of two ATP-binding proteins (WtpC), two transmembrane proteins (WtpB) and a solute-binding protein (WtpA).</text>
</comment>
<dbReference type="PROSITE" id="PS50893">
    <property type="entry name" value="ABC_TRANSPORTER_2"/>
    <property type="match status" value="1"/>
</dbReference>
<keyword evidence="2" id="KW-0813">Transport</keyword>
<dbReference type="GO" id="GO:1901238">
    <property type="term" value="F:ABC-type tungstate transporter activity"/>
    <property type="evidence" value="ECO:0007669"/>
    <property type="project" value="UniProtKB-EC"/>
</dbReference>
<evidence type="ECO:0000256" key="11">
    <source>
        <dbReference type="ARBA" id="ARBA00057369"/>
    </source>
</evidence>
<comment type="subcellular location">
    <subcellularLocation>
        <location evidence="1">Cell membrane</location>
        <topology evidence="1">Peripheral membrane protein</topology>
    </subcellularLocation>
</comment>
<comment type="similarity">
    <text evidence="6">Belongs to the ABC transporter superfamily. Sulfate/tungstate importer (TC 3.A.1.6) family.</text>
</comment>
<dbReference type="Proteomes" id="UP001596328">
    <property type="component" value="Unassembled WGS sequence"/>
</dbReference>
<evidence type="ECO:0000259" key="12">
    <source>
        <dbReference type="PROSITE" id="PS50893"/>
    </source>
</evidence>
<evidence type="ECO:0000313" key="14">
    <source>
        <dbReference type="Proteomes" id="UP001596328"/>
    </source>
</evidence>
<evidence type="ECO:0000256" key="5">
    <source>
        <dbReference type="ARBA" id="ARBA00022840"/>
    </source>
</evidence>
<gene>
    <name evidence="13" type="ORF">ACFQE1_04005</name>
</gene>
<dbReference type="Gene3D" id="2.40.50.100">
    <property type="match status" value="1"/>
</dbReference>
<name>A0ABD5RWK4_9EURY</name>
<keyword evidence="4" id="KW-0547">Nucleotide-binding</keyword>
<evidence type="ECO:0000256" key="1">
    <source>
        <dbReference type="ARBA" id="ARBA00004202"/>
    </source>
</evidence>
<sequence length="377" mass="42035">MSAIELHSLTKRFGELTAVDDLSLEVKEGELLCLLGPSGCGKSTTMRMIGGLERPTEGKVSINGEEVTRTPAYERDSSIVFQNWALFPHKTVLENVEFGLKMDGVSDAERTERAREMLEMVQLSDYEDSSPNELSGGQQQRVALARSLIVEPHVLMLDEPLSNLDKRLKEEMQLELKEIHDDLDQTMVYVTHDQNEAFTLADRIGVMNDGQIVQVGEPPEVYNNPKTQFVEEFLGDTNIVSGQVEETTENSVLANSELGCSFEIPVKRDSVPEIGEPITVSLRPENMTVKPSQSREITADGGKPRSRVAGEITNVIYRGSMVRSYVDTGSREVFVEQQYDPDAGVWGQDNAIIEWNSDRLVAFDDDGMQITPYEAQL</sequence>
<dbReference type="EC" id="7.3.2.6" evidence="8"/>
<dbReference type="PANTHER" id="PTHR42781:SF4">
    <property type="entry name" value="SPERMIDINE_PUTRESCINE IMPORT ATP-BINDING PROTEIN POTA"/>
    <property type="match status" value="1"/>
</dbReference>
<dbReference type="InterPro" id="IPR017871">
    <property type="entry name" value="ABC_transporter-like_CS"/>
</dbReference>
<dbReference type="SUPFAM" id="SSF50331">
    <property type="entry name" value="MOP-like"/>
    <property type="match status" value="1"/>
</dbReference>
<dbReference type="EMBL" id="JBHSWU010000025">
    <property type="protein sequence ID" value="MFC6723566.1"/>
    <property type="molecule type" value="Genomic_DNA"/>
</dbReference>
<protein>
    <recommendedName>
        <fullName evidence="9">Molybdate/tungstate import ATP-binding protein WtpC</fullName>
        <ecNumber evidence="8">7.3.2.6</ecNumber>
    </recommendedName>
</protein>
<comment type="caution">
    <text evidence="13">The sequence shown here is derived from an EMBL/GenBank/DDBJ whole genome shotgun (WGS) entry which is preliminary data.</text>
</comment>